<name>A0A497F5Z9_9CREN</name>
<dbReference type="Proteomes" id="UP000269499">
    <property type="component" value="Unassembled WGS sequence"/>
</dbReference>
<gene>
    <name evidence="6" type="ORF">DRJ26_01925</name>
</gene>
<feature type="transmembrane region" description="Helical" evidence="5">
    <location>
        <begin position="87"/>
        <end position="112"/>
    </location>
</feature>
<dbReference type="PANTHER" id="PTHR42723:SF1">
    <property type="entry name" value="CHLOROPHYLL SYNTHASE, CHLOROPLASTIC"/>
    <property type="match status" value="1"/>
</dbReference>
<feature type="transmembrane region" description="Helical" evidence="5">
    <location>
        <begin position="173"/>
        <end position="191"/>
    </location>
</feature>
<comment type="caution">
    <text evidence="6">The sequence shown here is derived from an EMBL/GenBank/DDBJ whole genome shotgun (WGS) entry which is preliminary data.</text>
</comment>
<dbReference type="Pfam" id="PF01040">
    <property type="entry name" value="UbiA"/>
    <property type="match status" value="1"/>
</dbReference>
<dbReference type="InterPro" id="IPR000537">
    <property type="entry name" value="UbiA_prenyltransferase"/>
</dbReference>
<evidence type="ECO:0000256" key="5">
    <source>
        <dbReference type="SAM" id="Phobius"/>
    </source>
</evidence>
<feature type="transmembrane region" description="Helical" evidence="5">
    <location>
        <begin position="270"/>
        <end position="294"/>
    </location>
</feature>
<protein>
    <submittedName>
        <fullName evidence="6">Uncharacterized protein</fullName>
    </submittedName>
</protein>
<keyword evidence="2 5" id="KW-0812">Transmembrane</keyword>
<keyword evidence="3 5" id="KW-1133">Transmembrane helix</keyword>
<dbReference type="Gene3D" id="1.10.357.140">
    <property type="entry name" value="UbiA prenyltransferase"/>
    <property type="match status" value="1"/>
</dbReference>
<feature type="transmembrane region" description="Helical" evidence="5">
    <location>
        <begin position="50"/>
        <end position="67"/>
    </location>
</feature>
<dbReference type="InterPro" id="IPR050475">
    <property type="entry name" value="Prenyltransferase_related"/>
</dbReference>
<evidence type="ECO:0000313" key="7">
    <source>
        <dbReference type="Proteomes" id="UP000269499"/>
    </source>
</evidence>
<dbReference type="GO" id="GO:0016765">
    <property type="term" value="F:transferase activity, transferring alkyl or aryl (other than methyl) groups"/>
    <property type="evidence" value="ECO:0007669"/>
    <property type="project" value="InterPro"/>
</dbReference>
<accession>A0A497F5Z9</accession>
<comment type="subcellular location">
    <subcellularLocation>
        <location evidence="1">Cell membrane</location>
        <topology evidence="1">Multi-pass membrane protein</topology>
    </subcellularLocation>
</comment>
<proteinExistence type="predicted"/>
<dbReference type="AlphaFoldDB" id="A0A497F5Z9"/>
<evidence type="ECO:0000256" key="1">
    <source>
        <dbReference type="ARBA" id="ARBA00004651"/>
    </source>
</evidence>
<dbReference type="PANTHER" id="PTHR42723">
    <property type="entry name" value="CHLOROPHYLL SYNTHASE"/>
    <property type="match status" value="1"/>
</dbReference>
<feature type="transmembrane region" description="Helical" evidence="5">
    <location>
        <begin position="314"/>
        <end position="333"/>
    </location>
</feature>
<dbReference type="InterPro" id="IPR044878">
    <property type="entry name" value="UbiA_sf"/>
</dbReference>
<dbReference type="GO" id="GO:0005886">
    <property type="term" value="C:plasma membrane"/>
    <property type="evidence" value="ECO:0007669"/>
    <property type="project" value="UniProtKB-SubCell"/>
</dbReference>
<evidence type="ECO:0000256" key="2">
    <source>
        <dbReference type="ARBA" id="ARBA00022692"/>
    </source>
</evidence>
<keyword evidence="4 5" id="KW-0472">Membrane</keyword>
<organism evidence="6 7">
    <name type="scientific">Thermoproteota archaeon</name>
    <dbReference type="NCBI Taxonomy" id="2056631"/>
    <lineage>
        <taxon>Archaea</taxon>
        <taxon>Thermoproteota</taxon>
    </lineage>
</organism>
<dbReference type="EMBL" id="QMRA01000026">
    <property type="protein sequence ID" value="RLE54408.1"/>
    <property type="molecule type" value="Genomic_DNA"/>
</dbReference>
<sequence length="440" mass="48993">MALDFEVFHGLSACYLIKAIRVHEWRAYLFFAAIGFLYSLDGLRAFLNGFFQLIFSTSCYLALAYWINNAYDVESDSLNPQLRKVNLFVEFAISKTALFVVAALLFLVGLLFTPWSMLALVNYSLMSFLAVAYSAPPVRLKERPPLDLISHAFFFGNQLFLHGYLMCRADFSLDVLPMLIIVSYYSVILQLRNHIEDYHVDLLAGYRTLATKLGLGRSFCLLNVLMITFLACCFTVLLDAAPICILPIFLLGFLIFYFSDDMARCRAVDVIAVVTLLFAVSRSSAGLLCCASPLEVLGGFEFDLSDVLEFFREFGPMGIFLASLIGNATPYVGLPYLLVVVEYMAVVEVSVVELVIISVLGGLGSAIGKMVIMVMGRALGVLISDDVKSNLKCFSRLFERSLFSAVFLFAALPLPDDLLYVPISISMYNPYKFFTAVFLG</sequence>
<feature type="transmembrane region" description="Helical" evidence="5">
    <location>
        <begin position="397"/>
        <end position="414"/>
    </location>
</feature>
<feature type="transmembrane region" description="Helical" evidence="5">
    <location>
        <begin position="225"/>
        <end position="258"/>
    </location>
</feature>
<feature type="transmembrane region" description="Helical" evidence="5">
    <location>
        <begin position="148"/>
        <end position="166"/>
    </location>
</feature>
<evidence type="ECO:0000313" key="6">
    <source>
        <dbReference type="EMBL" id="RLE54408.1"/>
    </source>
</evidence>
<evidence type="ECO:0000256" key="4">
    <source>
        <dbReference type="ARBA" id="ARBA00023136"/>
    </source>
</evidence>
<reference evidence="6 7" key="1">
    <citation type="submission" date="2018-06" db="EMBL/GenBank/DDBJ databases">
        <title>Extensive metabolic versatility and redundancy in microbially diverse, dynamic hydrothermal sediments.</title>
        <authorList>
            <person name="Dombrowski N."/>
            <person name="Teske A."/>
            <person name="Baker B.J."/>
        </authorList>
    </citation>
    <scope>NUCLEOTIDE SEQUENCE [LARGE SCALE GENOMIC DNA]</scope>
    <source>
        <strain evidence="6">B20_G2</strain>
    </source>
</reference>
<evidence type="ECO:0000256" key="3">
    <source>
        <dbReference type="ARBA" id="ARBA00022989"/>
    </source>
</evidence>
<feature type="non-terminal residue" evidence="6">
    <location>
        <position position="440"/>
    </location>
</feature>
<feature type="transmembrane region" description="Helical" evidence="5">
    <location>
        <begin position="119"/>
        <end position="136"/>
    </location>
</feature>